<evidence type="ECO:0000256" key="2">
    <source>
        <dbReference type="ARBA" id="ARBA00022679"/>
    </source>
</evidence>
<evidence type="ECO:0000256" key="6">
    <source>
        <dbReference type="ARBA" id="ARBA00056517"/>
    </source>
</evidence>
<dbReference type="AlphaFoldDB" id="A0A9P6W5W1"/>
<evidence type="ECO:0000256" key="7">
    <source>
        <dbReference type="ARBA" id="ARBA00066885"/>
    </source>
</evidence>
<dbReference type="EC" id="2.7.7.72" evidence="7"/>
<dbReference type="OrthoDB" id="445712at2759"/>
<dbReference type="PANTHER" id="PTHR13734:SF5">
    <property type="entry name" value="CCA TRNA NUCLEOTIDYLTRANSFERASE, MITOCHONDRIAL"/>
    <property type="match status" value="1"/>
</dbReference>
<feature type="domain" description="tRNA nucleotidyltransferase/poly(A) polymerase RNA and SrmB- binding" evidence="15">
    <location>
        <begin position="250"/>
        <end position="287"/>
    </location>
</feature>
<feature type="domain" description="Poly A polymerase head" evidence="14">
    <location>
        <begin position="59"/>
        <end position="201"/>
    </location>
</feature>
<evidence type="ECO:0000259" key="14">
    <source>
        <dbReference type="Pfam" id="PF01743"/>
    </source>
</evidence>
<comment type="caution">
    <text evidence="16">The sequence shown here is derived from an EMBL/GenBank/DDBJ whole genome shotgun (WGS) entry which is preliminary data.</text>
</comment>
<dbReference type="InterPro" id="IPR043519">
    <property type="entry name" value="NT_sf"/>
</dbReference>
<evidence type="ECO:0000256" key="1">
    <source>
        <dbReference type="ARBA" id="ARBA00007265"/>
    </source>
</evidence>
<dbReference type="GO" id="GO:0001680">
    <property type="term" value="P:tRNA 3'-terminal CCA addition"/>
    <property type="evidence" value="ECO:0007669"/>
    <property type="project" value="TreeGrafter"/>
</dbReference>
<name>A0A9P6W5W1_MAUEX</name>
<dbReference type="InterPro" id="IPR032828">
    <property type="entry name" value="PolyA_RNA-bd"/>
</dbReference>
<reference evidence="16 17" key="1">
    <citation type="submission" date="2020-11" db="EMBL/GenBank/DDBJ databases">
        <title>Kefir isolates.</title>
        <authorList>
            <person name="Marcisauskas S."/>
            <person name="Kim Y."/>
            <person name="Blasche S."/>
        </authorList>
    </citation>
    <scope>NUCLEOTIDE SEQUENCE [LARGE SCALE GENOMIC DNA]</scope>
    <source>
        <strain evidence="16 17">OG2</strain>
    </source>
</reference>
<dbReference type="Gene3D" id="1.10.3090.10">
    <property type="entry name" value="cca-adding enzyme, domain 2"/>
    <property type="match status" value="1"/>
</dbReference>
<dbReference type="PANTHER" id="PTHR13734">
    <property type="entry name" value="TRNA-NUCLEOTIDYLTRANSFERASE"/>
    <property type="match status" value="1"/>
</dbReference>
<evidence type="ECO:0000256" key="12">
    <source>
        <dbReference type="ARBA" id="ARBA00082324"/>
    </source>
</evidence>
<proteinExistence type="inferred from homology"/>
<dbReference type="SUPFAM" id="SSF81891">
    <property type="entry name" value="Poly A polymerase C-terminal region-like"/>
    <property type="match status" value="1"/>
</dbReference>
<dbReference type="Pfam" id="PF12627">
    <property type="entry name" value="PolyA_pol_RNAbd"/>
    <property type="match status" value="1"/>
</dbReference>
<evidence type="ECO:0000313" key="16">
    <source>
        <dbReference type="EMBL" id="KAG0665563.1"/>
    </source>
</evidence>
<protein>
    <recommendedName>
        <fullName evidence="8">CCA tRNA nucleotidyltransferase, mitochondrial</fullName>
        <ecNumber evidence="7">2.7.7.72</ecNumber>
    </recommendedName>
    <alternativeName>
        <fullName evidence="10">CCA-adding enzyme</fullName>
    </alternativeName>
    <alternativeName>
        <fullName evidence="9">tRNA CCA-pyrophosphorylase</fullName>
    </alternativeName>
    <alternativeName>
        <fullName evidence="11">tRNA adenylyltransferase</fullName>
    </alternativeName>
    <alternativeName>
        <fullName evidence="12">tRNA nucleotidyltransferase</fullName>
    </alternativeName>
</protein>
<evidence type="ECO:0000256" key="8">
    <source>
        <dbReference type="ARBA" id="ARBA00072969"/>
    </source>
</evidence>
<comment type="catalytic activity">
    <reaction evidence="5">
        <text>a tRNA precursor + 2 CTP + ATP = a tRNA with a 3' CCA end + 3 diphosphate</text>
        <dbReference type="Rhea" id="RHEA:14433"/>
        <dbReference type="Rhea" id="RHEA-COMP:10465"/>
        <dbReference type="Rhea" id="RHEA-COMP:10468"/>
        <dbReference type="ChEBI" id="CHEBI:30616"/>
        <dbReference type="ChEBI" id="CHEBI:33019"/>
        <dbReference type="ChEBI" id="CHEBI:37563"/>
        <dbReference type="ChEBI" id="CHEBI:74896"/>
        <dbReference type="ChEBI" id="CHEBI:83071"/>
        <dbReference type="EC" id="2.7.7.72"/>
    </reaction>
</comment>
<dbReference type="GO" id="GO:0052929">
    <property type="term" value="F:ATP:3'-cytidine-cytidine-tRNA adenylyltransferase activity"/>
    <property type="evidence" value="ECO:0007669"/>
    <property type="project" value="TreeGrafter"/>
</dbReference>
<keyword evidence="17" id="KW-1185">Reference proteome</keyword>
<comment type="similarity">
    <text evidence="1 13">Belongs to the tRNA nucleotidyltransferase/poly(A) polymerase family.</text>
</comment>
<dbReference type="Proteomes" id="UP000750334">
    <property type="component" value="Unassembled WGS sequence"/>
</dbReference>
<evidence type="ECO:0000259" key="15">
    <source>
        <dbReference type="Pfam" id="PF12627"/>
    </source>
</evidence>
<comment type="function">
    <text evidence="6">Nucleotidyltransferase that catalyzes the addition and repair of the essential 3'-terminal CCA sequence in tRNAs, which is necessary for the attachment of amino acids to the 3' terminus of tRNA molecules, using CTP and ATP as substrates. tRNA 3'-terminal CCA addition is required both for tRNA processing and repair. Also involved in tRNA surveillance by mediating tandem CCA addition to generate a CCACCA at the 3' terminus of unstable tRNAs. While stable tRNAs receive only 3'-terminal CCA, unstable tRNAs are marked with CCACCA and rapidly degraded. The structural flexibility of RNA controls the choice between CCA versus CCACCA addition: following the first CCA addition cycle, nucleotide-binding to the active site triggers a clockwise screw motion, producing torque on the RNA. This ejects stable RNAs, whereas unstable RNAs are refolded while bound to the enzyme and subjected to a second CCA catalytic cycle.</text>
</comment>
<evidence type="ECO:0000256" key="10">
    <source>
        <dbReference type="ARBA" id="ARBA00077436"/>
    </source>
</evidence>
<evidence type="ECO:0000256" key="9">
    <source>
        <dbReference type="ARBA" id="ARBA00076038"/>
    </source>
</evidence>
<accession>A0A9P6W5W1</accession>
<sequence>MSIRSLVTRHLYTMNHIITPKINLTDTESKICNLLKDYTIVYNNNNKTVTQQINEPLTLRITGGWVRDKLLGQGSHDLDIAINIMSGEQFAMGLNNYLLENYNKYEITPHSIHKIEKNPEKSKHLETATTKIFDTEIDFVNLRSEEYTNLSRIPTINFGTPKQDALRRDATLNALFYNVTTGHIEDLTGKGIEDLQKGLLRTPLPPRQTFLDDPLRVLRLIRFASRFDFTIVPEVLKEMGDPEINIAFDNKISKERIGNEMEKILKGPNPNIALHLIQKCNLENVVFFWHHDKTLIDINKTENTDQYKQIEKIYSDGILNSHLFNFWNQRLTFLQRNPALQELVDTDPIFKQNYILGVALLPMSQKRVIVFHKKKINNTMSLVESIIREGLKLNKLDGIIVGKCVDSITKYHELVEMFITDSTLLKRSDLGLFIRSFESNYPLAHYISMMNQYLTTTDPVLQQQIISQYDTFMNYIKDQNLLESYKIKPMIDGKKLLKLLNLKAGPWMGQLNNNIIIWQLDNPNGTEEQLLDFVKTIAPK</sequence>
<keyword evidence="4 13" id="KW-0694">RNA-binding</keyword>
<evidence type="ECO:0000256" key="5">
    <source>
        <dbReference type="ARBA" id="ARBA00050431"/>
    </source>
</evidence>
<dbReference type="Pfam" id="PF01743">
    <property type="entry name" value="PolyA_pol"/>
    <property type="match status" value="1"/>
</dbReference>
<keyword evidence="3" id="KW-0547">Nucleotide-binding</keyword>
<dbReference type="GO" id="GO:0052927">
    <property type="term" value="F:CC tRNA cytidylyltransferase activity"/>
    <property type="evidence" value="ECO:0007669"/>
    <property type="project" value="TreeGrafter"/>
</dbReference>
<evidence type="ECO:0000313" key="17">
    <source>
        <dbReference type="Proteomes" id="UP000750334"/>
    </source>
</evidence>
<dbReference type="CDD" id="cd05398">
    <property type="entry name" value="NT_ClassII-CCAase"/>
    <property type="match status" value="1"/>
</dbReference>
<dbReference type="Gene3D" id="3.30.460.10">
    <property type="entry name" value="Beta Polymerase, domain 2"/>
    <property type="match status" value="1"/>
</dbReference>
<dbReference type="SUPFAM" id="SSF81301">
    <property type="entry name" value="Nucleotidyltransferase"/>
    <property type="match status" value="1"/>
</dbReference>
<dbReference type="FunFam" id="3.30.460.10:FF:000019">
    <property type="entry name" value="tRNA nucleotidyltransferase cca2"/>
    <property type="match status" value="1"/>
</dbReference>
<dbReference type="GO" id="GO:0000166">
    <property type="term" value="F:nucleotide binding"/>
    <property type="evidence" value="ECO:0007669"/>
    <property type="project" value="UniProtKB-KW"/>
</dbReference>
<keyword evidence="2 13" id="KW-0808">Transferase</keyword>
<evidence type="ECO:0000256" key="13">
    <source>
        <dbReference type="RuleBase" id="RU003953"/>
    </source>
</evidence>
<organism evidence="16 17">
    <name type="scientific">Maudiozyma exigua</name>
    <name type="common">Yeast</name>
    <name type="synonym">Kazachstania exigua</name>
    <dbReference type="NCBI Taxonomy" id="34358"/>
    <lineage>
        <taxon>Eukaryota</taxon>
        <taxon>Fungi</taxon>
        <taxon>Dikarya</taxon>
        <taxon>Ascomycota</taxon>
        <taxon>Saccharomycotina</taxon>
        <taxon>Saccharomycetes</taxon>
        <taxon>Saccharomycetales</taxon>
        <taxon>Saccharomycetaceae</taxon>
        <taxon>Maudiozyma</taxon>
    </lineage>
</organism>
<dbReference type="GO" id="GO:0003723">
    <property type="term" value="F:RNA binding"/>
    <property type="evidence" value="ECO:0007669"/>
    <property type="project" value="UniProtKB-KW"/>
</dbReference>
<evidence type="ECO:0000256" key="4">
    <source>
        <dbReference type="ARBA" id="ARBA00022884"/>
    </source>
</evidence>
<dbReference type="GO" id="GO:0005759">
    <property type="term" value="C:mitochondrial matrix"/>
    <property type="evidence" value="ECO:0007669"/>
    <property type="project" value="UniProtKB-ARBA"/>
</dbReference>
<dbReference type="EMBL" id="PUHR01000111">
    <property type="protein sequence ID" value="KAG0665563.1"/>
    <property type="molecule type" value="Genomic_DNA"/>
</dbReference>
<gene>
    <name evidence="16" type="primary">CCA1</name>
    <name evidence="16" type="ORF">C6P45_000440</name>
</gene>
<dbReference type="InterPro" id="IPR002646">
    <property type="entry name" value="PolA_pol_head_dom"/>
</dbReference>
<evidence type="ECO:0000256" key="3">
    <source>
        <dbReference type="ARBA" id="ARBA00022741"/>
    </source>
</evidence>
<evidence type="ECO:0000256" key="11">
    <source>
        <dbReference type="ARBA" id="ARBA00080500"/>
    </source>
</evidence>
<dbReference type="GO" id="GO:0004810">
    <property type="term" value="F:CCA tRNA nucleotidyltransferase activity"/>
    <property type="evidence" value="ECO:0007669"/>
    <property type="project" value="UniProtKB-EC"/>
</dbReference>